<feature type="compositionally biased region" description="Basic and acidic residues" evidence="4">
    <location>
        <begin position="835"/>
        <end position="847"/>
    </location>
</feature>
<gene>
    <name evidence="5" type="ORF">DIATSA_LOCUS8385</name>
</gene>
<dbReference type="AlphaFoldDB" id="A0A9N9WH90"/>
<dbReference type="PROSITE" id="PS50082">
    <property type="entry name" value="WD_REPEATS_2"/>
    <property type="match status" value="3"/>
</dbReference>
<feature type="repeat" description="WD" evidence="3">
    <location>
        <begin position="407"/>
        <end position="448"/>
    </location>
</feature>
<evidence type="ECO:0000313" key="6">
    <source>
        <dbReference type="Proteomes" id="UP001153714"/>
    </source>
</evidence>
<dbReference type="InterPro" id="IPR019775">
    <property type="entry name" value="WD40_repeat_CS"/>
</dbReference>
<organism evidence="5 6">
    <name type="scientific">Diatraea saccharalis</name>
    <name type="common">sugarcane borer</name>
    <dbReference type="NCBI Taxonomy" id="40085"/>
    <lineage>
        <taxon>Eukaryota</taxon>
        <taxon>Metazoa</taxon>
        <taxon>Ecdysozoa</taxon>
        <taxon>Arthropoda</taxon>
        <taxon>Hexapoda</taxon>
        <taxon>Insecta</taxon>
        <taxon>Pterygota</taxon>
        <taxon>Neoptera</taxon>
        <taxon>Endopterygota</taxon>
        <taxon>Lepidoptera</taxon>
        <taxon>Glossata</taxon>
        <taxon>Ditrysia</taxon>
        <taxon>Pyraloidea</taxon>
        <taxon>Crambidae</taxon>
        <taxon>Crambinae</taxon>
        <taxon>Diatraea</taxon>
    </lineage>
</organism>
<dbReference type="SUPFAM" id="SSF50978">
    <property type="entry name" value="WD40 repeat-like"/>
    <property type="match status" value="2"/>
</dbReference>
<protein>
    <submittedName>
        <fullName evidence="5">Uncharacterized protein</fullName>
    </submittedName>
</protein>
<keyword evidence="1 3" id="KW-0853">WD repeat</keyword>
<proteinExistence type="predicted"/>
<dbReference type="EMBL" id="OU893334">
    <property type="protein sequence ID" value="CAG9790724.1"/>
    <property type="molecule type" value="Genomic_DNA"/>
</dbReference>
<dbReference type="PROSITE" id="PS00678">
    <property type="entry name" value="WD_REPEATS_1"/>
    <property type="match status" value="1"/>
</dbReference>
<sequence length="948" mass="100280">MEEIEEPTLLQTVRAHTGEVTCVDAFGARLATGGGDRVLRLYEWERGSGWSETAIARAAHRYGVTAARYSPAAALLASAGVDGVLRGRRTLAAAGAVAARALCWVGSVRLLAGHDDGALYVWHVARASVLSRLAAHEGALYAIAAPAHGALLLTACTEGVLKVFDLVEVCQSEESKPPAPLLWVDGAHDLGAMAADAAADGMHAATGGHDAKIRIWRVHWTEGGCRSLQPASTLEGHTDSVTALRWAGAVLASSALDRTARLWLPRAGACLHVVHAHARYLTCIALSADLRYMVTGSNDKSVRMWSLGELTVDGELEPVCDPFAHFALGDLEGIGPVDEDALEDAGKGEDSKEDGGTECVWRCEAHTGPVNCIAVCGVLIATASSDGQVKIFRWDEESKLAMMERSLEAHEYPALACEFGAGGAVLLTAGIDGCAHLWDVQSGCLLRSLSVPAGGGGEAGGGGGGGGVRGARVSPHRPPLLLLATDDGLAPLMYGGHAEAATCCAWSGDGRALVTGAGSGELIVRSPPPAPRDLCVQQNAHEGDGSYLLASAGSDSLIKLWVIELDEEAVEANIKLACAVLAHGNGATCARWGVGGLLASTGFDQWARVWRVESNGTELCPVTAVPTGSAGGAPAVALLPGLLAVGSLTGELALWRLPEGDCALDSDDAELPRFWGEEGVARWLHEYIVRVPGVPGALGPELEVQLIKCAREASVTGARLLDDPVDELLAIFGYGPEESERDVADVAEVRTRFVDELHWLREPPPPARLVSVLFRSESGERLNFSERKRSRRADLRNEKCHESRILIPNRVFISPRRLEVGDIGREAGGSRLPPRSKEPEERGEGRRIFSPEAKITHKYWDGRAWTAPHSLLCPESHALLAGAGAAGPVRAPDARTRARAAHHERALAAPAPARAPAPAPGRAPRRIAPNYRLAAALRAYLRLQQPYT</sequence>
<reference evidence="5" key="2">
    <citation type="submission" date="2022-10" db="EMBL/GenBank/DDBJ databases">
        <authorList>
            <consortium name="ENA_rothamsted_submissions"/>
            <consortium name="culmorum"/>
            <person name="King R."/>
        </authorList>
    </citation>
    <scope>NUCLEOTIDE SEQUENCE</scope>
</reference>
<dbReference type="InterPro" id="IPR036322">
    <property type="entry name" value="WD40_repeat_dom_sf"/>
</dbReference>
<evidence type="ECO:0000313" key="5">
    <source>
        <dbReference type="EMBL" id="CAG9790724.1"/>
    </source>
</evidence>
<feature type="repeat" description="WD" evidence="3">
    <location>
        <begin position="234"/>
        <end position="263"/>
    </location>
</feature>
<keyword evidence="2" id="KW-0677">Repeat</keyword>
<evidence type="ECO:0000256" key="2">
    <source>
        <dbReference type="ARBA" id="ARBA00022737"/>
    </source>
</evidence>
<dbReference type="InterPro" id="IPR015943">
    <property type="entry name" value="WD40/YVTN_repeat-like_dom_sf"/>
</dbReference>
<reference evidence="5" key="1">
    <citation type="submission" date="2021-12" db="EMBL/GenBank/DDBJ databases">
        <authorList>
            <person name="King R."/>
        </authorList>
    </citation>
    <scope>NUCLEOTIDE SEQUENCE</scope>
</reference>
<name>A0A9N9WH90_9NEOP</name>
<evidence type="ECO:0000256" key="3">
    <source>
        <dbReference type="PROSITE-ProRule" id="PRU00221"/>
    </source>
</evidence>
<evidence type="ECO:0000256" key="1">
    <source>
        <dbReference type="ARBA" id="ARBA00022574"/>
    </source>
</evidence>
<feature type="repeat" description="WD" evidence="3">
    <location>
        <begin position="274"/>
        <end position="307"/>
    </location>
</feature>
<keyword evidence="6" id="KW-1185">Reference proteome</keyword>
<dbReference type="InterPro" id="IPR001680">
    <property type="entry name" value="WD40_rpt"/>
</dbReference>
<dbReference type="Proteomes" id="UP001153714">
    <property type="component" value="Chromosome 3"/>
</dbReference>
<dbReference type="SMART" id="SM00320">
    <property type="entry name" value="WD40"/>
    <property type="match status" value="12"/>
</dbReference>
<dbReference type="PANTHER" id="PTHR19848">
    <property type="entry name" value="WD40 REPEAT PROTEIN"/>
    <property type="match status" value="1"/>
</dbReference>
<dbReference type="Gene3D" id="2.130.10.10">
    <property type="entry name" value="YVTN repeat-like/Quinoprotein amine dehydrogenase"/>
    <property type="match status" value="4"/>
</dbReference>
<accession>A0A9N9WH90</accession>
<dbReference type="PROSITE" id="PS50294">
    <property type="entry name" value="WD_REPEATS_REGION"/>
    <property type="match status" value="2"/>
</dbReference>
<evidence type="ECO:0000256" key="4">
    <source>
        <dbReference type="SAM" id="MobiDB-lite"/>
    </source>
</evidence>
<dbReference type="Pfam" id="PF00400">
    <property type="entry name" value="WD40"/>
    <property type="match status" value="6"/>
</dbReference>
<dbReference type="OrthoDB" id="10064100at2759"/>
<feature type="region of interest" description="Disordered" evidence="4">
    <location>
        <begin position="824"/>
        <end position="847"/>
    </location>
</feature>
<feature type="region of interest" description="Disordered" evidence="4">
    <location>
        <begin position="900"/>
        <end position="926"/>
    </location>
</feature>
<dbReference type="PANTHER" id="PTHR19848:SF8">
    <property type="entry name" value="F-BOX AND WD REPEAT DOMAIN CONTAINING 7"/>
    <property type="match status" value="1"/>
</dbReference>